<gene>
    <name evidence="2" type="ORF">CGOC_LOCUS6234</name>
</gene>
<organism evidence="2 3">
    <name type="scientific">Cylicostephanus goldi</name>
    <name type="common">Nematode worm</name>
    <dbReference type="NCBI Taxonomy" id="71465"/>
    <lineage>
        <taxon>Eukaryota</taxon>
        <taxon>Metazoa</taxon>
        <taxon>Ecdysozoa</taxon>
        <taxon>Nematoda</taxon>
        <taxon>Chromadorea</taxon>
        <taxon>Rhabditida</taxon>
        <taxon>Rhabditina</taxon>
        <taxon>Rhabditomorpha</taxon>
        <taxon>Strongyloidea</taxon>
        <taxon>Strongylidae</taxon>
        <taxon>Cylicostephanus</taxon>
    </lineage>
</organism>
<dbReference type="AlphaFoldDB" id="A0A3P6RTH1"/>
<dbReference type="OrthoDB" id="5873639at2759"/>
<dbReference type="Proteomes" id="UP000271889">
    <property type="component" value="Unassembled WGS sequence"/>
</dbReference>
<evidence type="ECO:0000313" key="2">
    <source>
        <dbReference type="EMBL" id="VDK66792.1"/>
    </source>
</evidence>
<proteinExistence type="predicted"/>
<dbReference type="EMBL" id="UYRV01019951">
    <property type="protein sequence ID" value="VDK66792.1"/>
    <property type="molecule type" value="Genomic_DNA"/>
</dbReference>
<keyword evidence="1" id="KW-0175">Coiled coil</keyword>
<accession>A0A3P6RTH1</accession>
<sequence length="122" mass="14377">MAKAQNEAQAFASQETQLKQQLEDMSAELSLFKEVKGKLEMELATKERLLKRAMDSRKEYEMDAQASNWLRDKAKMSQQIEDLQRQLIDATDALEQRQTTSTDSRYREERKRFLEEIDSLQQ</sequence>
<name>A0A3P6RTH1_CYLGO</name>
<feature type="non-terminal residue" evidence="2">
    <location>
        <position position="122"/>
    </location>
</feature>
<feature type="coiled-coil region" evidence="1">
    <location>
        <begin position="1"/>
        <end position="100"/>
    </location>
</feature>
<evidence type="ECO:0000256" key="1">
    <source>
        <dbReference type="SAM" id="Coils"/>
    </source>
</evidence>
<protein>
    <submittedName>
        <fullName evidence="2">Uncharacterized protein</fullName>
    </submittedName>
</protein>
<keyword evidence="3" id="KW-1185">Reference proteome</keyword>
<reference evidence="2 3" key="1">
    <citation type="submission" date="2018-11" db="EMBL/GenBank/DDBJ databases">
        <authorList>
            <consortium name="Pathogen Informatics"/>
        </authorList>
    </citation>
    <scope>NUCLEOTIDE SEQUENCE [LARGE SCALE GENOMIC DNA]</scope>
</reference>
<evidence type="ECO:0000313" key="3">
    <source>
        <dbReference type="Proteomes" id="UP000271889"/>
    </source>
</evidence>